<protein>
    <submittedName>
        <fullName evidence="10">Rhomboid-domain-containing protein</fullName>
    </submittedName>
</protein>
<dbReference type="OrthoDB" id="10260614at2759"/>
<keyword evidence="6 8" id="KW-0472">Membrane</keyword>
<keyword evidence="3 8" id="KW-0812">Transmembrane</keyword>
<comment type="subcellular location">
    <subcellularLocation>
        <location evidence="1">Membrane</location>
        <topology evidence="1">Multi-pass membrane protein</topology>
    </subcellularLocation>
</comment>
<organism evidence="10 11">
    <name type="scientific">Periconia macrospinosa</name>
    <dbReference type="NCBI Taxonomy" id="97972"/>
    <lineage>
        <taxon>Eukaryota</taxon>
        <taxon>Fungi</taxon>
        <taxon>Dikarya</taxon>
        <taxon>Ascomycota</taxon>
        <taxon>Pezizomycotina</taxon>
        <taxon>Dothideomycetes</taxon>
        <taxon>Pleosporomycetidae</taxon>
        <taxon>Pleosporales</taxon>
        <taxon>Massarineae</taxon>
        <taxon>Periconiaceae</taxon>
        <taxon>Periconia</taxon>
    </lineage>
</organism>
<evidence type="ECO:0000256" key="6">
    <source>
        <dbReference type="ARBA" id="ARBA00023136"/>
    </source>
</evidence>
<feature type="transmembrane region" description="Helical" evidence="8">
    <location>
        <begin position="278"/>
        <end position="298"/>
    </location>
</feature>
<evidence type="ECO:0000256" key="1">
    <source>
        <dbReference type="ARBA" id="ARBA00004141"/>
    </source>
</evidence>
<dbReference type="Gene3D" id="1.20.1540.10">
    <property type="entry name" value="Rhomboid-like"/>
    <property type="match status" value="1"/>
</dbReference>
<dbReference type="SUPFAM" id="SSF144091">
    <property type="entry name" value="Rhomboid-like"/>
    <property type="match status" value="1"/>
</dbReference>
<keyword evidence="4" id="KW-0378">Hydrolase</keyword>
<proteinExistence type="inferred from homology"/>
<dbReference type="InterPro" id="IPR050925">
    <property type="entry name" value="Rhomboid_protease_S54"/>
</dbReference>
<dbReference type="GO" id="GO:0006465">
    <property type="term" value="P:signal peptide processing"/>
    <property type="evidence" value="ECO:0007669"/>
    <property type="project" value="TreeGrafter"/>
</dbReference>
<sequence length="380" mass="42784">MSLLRSYRAIARPPCSTLRILRPSLSCPGPRVHVGRFILQTRDQHNQPRNISQRASSGQPPVPPPQNEPTINENYPQYQPPNGNQYQEWEYQDPTFPHGQDPKVQILRPAIVTLALSLTFLATFSYLEAKHELKPRNLSLSSFWTARQKPPPSNAPAPVAVLQNEWKHLDPVSKLSWSIIGANTFIHLAGFPFQRLWNSMWHIPALNRTPTLLTSAFVHGGPMHLGFNMWASYQFLPPVGYSKLFRGDTYHITGFLLSAAVLTGWSQHAASTVFKRGFAKITPGGGFSGALFAVLGAYCMEYPTNKIGIVFLPFSFEAQYFMPAVMLFDFVGMVRGYRFVNFGHAAHLSGALMGIAYSYFDGYRNVWRPAVDSWKKVLRN</sequence>
<gene>
    <name evidence="10" type="ORF">DM02DRAFT_618502</name>
</gene>
<dbReference type="Pfam" id="PF01694">
    <property type="entry name" value="Rhomboid"/>
    <property type="match status" value="1"/>
</dbReference>
<evidence type="ECO:0000313" key="11">
    <source>
        <dbReference type="Proteomes" id="UP000244855"/>
    </source>
</evidence>
<accession>A0A2V1DBS9</accession>
<dbReference type="STRING" id="97972.A0A2V1DBS9"/>
<dbReference type="Proteomes" id="UP000244855">
    <property type="component" value="Unassembled WGS sequence"/>
</dbReference>
<feature type="region of interest" description="Disordered" evidence="7">
    <location>
        <begin position="43"/>
        <end position="85"/>
    </location>
</feature>
<evidence type="ECO:0000313" key="10">
    <source>
        <dbReference type="EMBL" id="PVH94614.1"/>
    </source>
</evidence>
<evidence type="ECO:0000256" key="3">
    <source>
        <dbReference type="ARBA" id="ARBA00022692"/>
    </source>
</evidence>
<feature type="compositionally biased region" description="Low complexity" evidence="7">
    <location>
        <begin position="74"/>
        <end position="85"/>
    </location>
</feature>
<feature type="transmembrane region" description="Helical" evidence="8">
    <location>
        <begin position="339"/>
        <end position="360"/>
    </location>
</feature>
<evidence type="ECO:0000256" key="5">
    <source>
        <dbReference type="ARBA" id="ARBA00022989"/>
    </source>
</evidence>
<name>A0A2V1DBS9_9PLEO</name>
<feature type="compositionally biased region" description="Polar residues" evidence="7">
    <location>
        <begin position="47"/>
        <end position="59"/>
    </location>
</feature>
<reference evidence="10 11" key="1">
    <citation type="journal article" date="2018" name="Sci. Rep.">
        <title>Comparative genomics provides insights into the lifestyle and reveals functional heterogeneity of dark septate endophytic fungi.</title>
        <authorList>
            <person name="Knapp D.G."/>
            <person name="Nemeth J.B."/>
            <person name="Barry K."/>
            <person name="Hainaut M."/>
            <person name="Henrissat B."/>
            <person name="Johnson J."/>
            <person name="Kuo A."/>
            <person name="Lim J.H.P."/>
            <person name="Lipzen A."/>
            <person name="Nolan M."/>
            <person name="Ohm R.A."/>
            <person name="Tamas L."/>
            <person name="Grigoriev I.V."/>
            <person name="Spatafora J.W."/>
            <person name="Nagy L.G."/>
            <person name="Kovacs G.M."/>
        </authorList>
    </citation>
    <scope>NUCLEOTIDE SEQUENCE [LARGE SCALE GENOMIC DNA]</scope>
    <source>
        <strain evidence="10 11">DSE2036</strain>
    </source>
</reference>
<evidence type="ECO:0000256" key="2">
    <source>
        <dbReference type="ARBA" id="ARBA00009045"/>
    </source>
</evidence>
<keyword evidence="11" id="KW-1185">Reference proteome</keyword>
<dbReference type="GO" id="GO:0016020">
    <property type="term" value="C:membrane"/>
    <property type="evidence" value="ECO:0007669"/>
    <property type="project" value="UniProtKB-SubCell"/>
</dbReference>
<comment type="similarity">
    <text evidence="2">Belongs to the peptidase S54 family.</text>
</comment>
<evidence type="ECO:0000256" key="7">
    <source>
        <dbReference type="SAM" id="MobiDB-lite"/>
    </source>
</evidence>
<feature type="domain" description="Peptidase S54 rhomboid" evidence="9">
    <location>
        <begin position="211"/>
        <end position="362"/>
    </location>
</feature>
<evidence type="ECO:0000256" key="8">
    <source>
        <dbReference type="SAM" id="Phobius"/>
    </source>
</evidence>
<dbReference type="PANTHER" id="PTHR43731">
    <property type="entry name" value="RHOMBOID PROTEASE"/>
    <property type="match status" value="1"/>
</dbReference>
<dbReference type="PANTHER" id="PTHR43731:SF14">
    <property type="entry name" value="PRESENILIN-ASSOCIATED RHOMBOID-LIKE PROTEIN, MITOCHONDRIAL"/>
    <property type="match status" value="1"/>
</dbReference>
<dbReference type="InterPro" id="IPR022764">
    <property type="entry name" value="Peptidase_S54_rhomboid_dom"/>
</dbReference>
<dbReference type="InterPro" id="IPR035952">
    <property type="entry name" value="Rhomboid-like_sf"/>
</dbReference>
<dbReference type="EMBL" id="KZ805527">
    <property type="protein sequence ID" value="PVH94614.1"/>
    <property type="molecule type" value="Genomic_DNA"/>
</dbReference>
<dbReference type="AlphaFoldDB" id="A0A2V1DBS9"/>
<evidence type="ECO:0000259" key="9">
    <source>
        <dbReference type="Pfam" id="PF01694"/>
    </source>
</evidence>
<feature type="transmembrane region" description="Helical" evidence="8">
    <location>
        <begin position="310"/>
        <end position="332"/>
    </location>
</feature>
<keyword evidence="5 8" id="KW-1133">Transmembrane helix</keyword>
<evidence type="ECO:0000256" key="4">
    <source>
        <dbReference type="ARBA" id="ARBA00022801"/>
    </source>
</evidence>
<dbReference type="GO" id="GO:0004252">
    <property type="term" value="F:serine-type endopeptidase activity"/>
    <property type="evidence" value="ECO:0007669"/>
    <property type="project" value="InterPro"/>
</dbReference>